<evidence type="ECO:0000256" key="5">
    <source>
        <dbReference type="PROSITE-ProRule" id="PRU00221"/>
    </source>
</evidence>
<evidence type="ECO:0000313" key="7">
    <source>
        <dbReference type="EMBL" id="SPO23058.1"/>
    </source>
</evidence>
<comment type="similarity">
    <text evidence="3">Belongs to the WD repeat ASA1 family.</text>
</comment>
<proteinExistence type="inferred from homology"/>
<sequence length="339" mass="36856">MNPFWILRHHASSSIRSLHFSHHLLAVGDDGGMVSFVDLHSLRPVFKWTAHKESILTVLVIAKNQVVTHGRDNELKLWRLPNIPPSLGASSSTATEATTPELVRTIGVNALNFSRCSYNPSSGKIAVPNALDAAYIDILDLITGIRTHEAIGRPDIRPSAGNRLPIVMSLHLFEQEVIAGYEDGNVKKWNLDGHLLWEAKCHSESVMSIAIHKQGNFGISVGADDRIAHFDCNSGKTKLAQMKKSGKASTAIAPDGKSFAVGGWDGSIHIYSTSGMTELGQLSYHRDTVECLAFAHAITLGQEDASSSDEDQDDDDAKPTELILAAGGRDGKISLWKYD</sequence>
<keyword evidence="8" id="KW-1185">Reference proteome</keyword>
<organism evidence="7 8">
    <name type="scientific">Ustilago trichophora</name>
    <dbReference type="NCBI Taxonomy" id="86804"/>
    <lineage>
        <taxon>Eukaryota</taxon>
        <taxon>Fungi</taxon>
        <taxon>Dikarya</taxon>
        <taxon>Basidiomycota</taxon>
        <taxon>Ustilaginomycotina</taxon>
        <taxon>Ustilaginomycetes</taxon>
        <taxon>Ustilaginales</taxon>
        <taxon>Ustilaginaceae</taxon>
        <taxon>Ustilago</taxon>
    </lineage>
</organism>
<dbReference type="PANTHER" id="PTHR19854:SF1">
    <property type="entry name" value="GUANINE NUCLEOTIDE-BINDING PROTEIN SUBUNIT BETA-LIKE PROTEIN 1"/>
    <property type="match status" value="1"/>
</dbReference>
<feature type="repeat" description="WD" evidence="5">
    <location>
        <begin position="319"/>
        <end position="339"/>
    </location>
</feature>
<dbReference type="Gene3D" id="2.130.10.10">
    <property type="entry name" value="YVTN repeat-like/Quinoprotein amine dehydrogenase"/>
    <property type="match status" value="2"/>
</dbReference>
<accession>A0A5C3DXX8</accession>
<evidence type="ECO:0000256" key="2">
    <source>
        <dbReference type="ARBA" id="ARBA00022737"/>
    </source>
</evidence>
<dbReference type="AlphaFoldDB" id="A0A5C3DXX8"/>
<feature type="compositionally biased region" description="Acidic residues" evidence="6">
    <location>
        <begin position="306"/>
        <end position="316"/>
    </location>
</feature>
<feature type="region of interest" description="Disordered" evidence="6">
    <location>
        <begin position="303"/>
        <end position="323"/>
    </location>
</feature>
<protein>
    <recommendedName>
        <fullName evidence="4">ASTRA-associated protein 1</fullName>
    </recommendedName>
</protein>
<reference evidence="7 8" key="1">
    <citation type="submission" date="2018-03" db="EMBL/GenBank/DDBJ databases">
        <authorList>
            <person name="Guldener U."/>
        </authorList>
    </citation>
    <scope>NUCLEOTIDE SEQUENCE [LARGE SCALE GENOMIC DNA]</scope>
    <source>
        <strain evidence="7 8">NBRC100155</strain>
    </source>
</reference>
<keyword evidence="1 5" id="KW-0853">WD repeat</keyword>
<dbReference type="SMART" id="SM00320">
    <property type="entry name" value="WD40"/>
    <property type="match status" value="5"/>
</dbReference>
<dbReference type="InterPro" id="IPR001680">
    <property type="entry name" value="WD40_rpt"/>
</dbReference>
<dbReference type="InterPro" id="IPR036322">
    <property type="entry name" value="WD40_repeat_dom_sf"/>
</dbReference>
<gene>
    <name evidence="7" type="ORF">UTRI_01736</name>
</gene>
<dbReference type="PROSITE" id="PS50082">
    <property type="entry name" value="WD_REPEATS_2"/>
    <property type="match status" value="1"/>
</dbReference>
<dbReference type="EMBL" id="OOIN01000005">
    <property type="protein sequence ID" value="SPO23058.1"/>
    <property type="molecule type" value="Genomic_DNA"/>
</dbReference>
<dbReference type="PANTHER" id="PTHR19854">
    <property type="entry name" value="TRANSDUCIN BETA-LIKE 3"/>
    <property type="match status" value="1"/>
</dbReference>
<evidence type="ECO:0000313" key="8">
    <source>
        <dbReference type="Proteomes" id="UP000324022"/>
    </source>
</evidence>
<dbReference type="SUPFAM" id="SSF50978">
    <property type="entry name" value="WD40 repeat-like"/>
    <property type="match status" value="1"/>
</dbReference>
<evidence type="ECO:0000256" key="1">
    <source>
        <dbReference type="ARBA" id="ARBA00022574"/>
    </source>
</evidence>
<evidence type="ECO:0000256" key="3">
    <source>
        <dbReference type="ARBA" id="ARBA00037931"/>
    </source>
</evidence>
<evidence type="ECO:0000256" key="6">
    <source>
        <dbReference type="SAM" id="MobiDB-lite"/>
    </source>
</evidence>
<keyword evidence="2" id="KW-0677">Repeat</keyword>
<dbReference type="Proteomes" id="UP000324022">
    <property type="component" value="Unassembled WGS sequence"/>
</dbReference>
<evidence type="ECO:0000256" key="4">
    <source>
        <dbReference type="ARBA" id="ARBA00040563"/>
    </source>
</evidence>
<name>A0A5C3DXX8_9BASI</name>
<dbReference type="OrthoDB" id="7668193at2759"/>
<dbReference type="InterPro" id="IPR015943">
    <property type="entry name" value="WD40/YVTN_repeat-like_dom_sf"/>
</dbReference>
<dbReference type="Pfam" id="PF00400">
    <property type="entry name" value="WD40"/>
    <property type="match status" value="1"/>
</dbReference>